<dbReference type="PANTHER" id="PTHR43434:SF1">
    <property type="entry name" value="PHOSPHOGLYCOLATE PHOSPHATASE"/>
    <property type="match status" value="1"/>
</dbReference>
<evidence type="ECO:0000313" key="5">
    <source>
        <dbReference type="EMBL" id="SOH93472.1"/>
    </source>
</evidence>
<name>A0A2C9CQD7_9RHOB</name>
<dbReference type="InterPro" id="IPR036412">
    <property type="entry name" value="HAD-like_sf"/>
</dbReference>
<evidence type="ECO:0000313" key="6">
    <source>
        <dbReference type="Proteomes" id="UP000220034"/>
    </source>
</evidence>
<evidence type="ECO:0000256" key="3">
    <source>
        <dbReference type="ARBA" id="ARBA00006171"/>
    </source>
</evidence>
<dbReference type="GO" id="GO:0005829">
    <property type="term" value="C:cytosol"/>
    <property type="evidence" value="ECO:0007669"/>
    <property type="project" value="TreeGrafter"/>
</dbReference>
<dbReference type="EMBL" id="OCTN01000002">
    <property type="protein sequence ID" value="SOH93472.1"/>
    <property type="molecule type" value="Genomic_DNA"/>
</dbReference>
<sequence length="227" mass="24068">MFDQVAHCVSLRLIFDLDETLIDSVPSLAAAANVMLAELGRAPVTPQAYKAFVGHGMLQQIRRALLATGGIPDQGVEPYLARMMEIYGADPVSGTVIFPNVSDTLHQLSDVGHQMAVCTQKPEDQARTVLKSLNLMPPITGLTGGGTLDVLKPDPAMLHHAATQLSGDGQIVMVGDRDVDAQTAANAGAKFILFTPQGTQPDFYTDGLFSDWAHFPAVLATVTGLSA</sequence>
<dbReference type="OrthoDB" id="9793014at2"/>
<dbReference type="SFLD" id="SFLDG01129">
    <property type="entry name" value="C1.5:_HAD__Beta-PGM__Phosphata"/>
    <property type="match status" value="1"/>
</dbReference>
<dbReference type="SUPFAM" id="SSF56784">
    <property type="entry name" value="HAD-like"/>
    <property type="match status" value="1"/>
</dbReference>
<accession>A0A2C9CQD7</accession>
<dbReference type="NCBIfam" id="TIGR01549">
    <property type="entry name" value="HAD-SF-IA-v1"/>
    <property type="match status" value="1"/>
</dbReference>
<comment type="pathway">
    <text evidence="2">Organic acid metabolism; glycolate biosynthesis; glycolate from 2-phosphoglycolate: step 1/1.</text>
</comment>
<dbReference type="GO" id="GO:0006281">
    <property type="term" value="P:DNA repair"/>
    <property type="evidence" value="ECO:0007669"/>
    <property type="project" value="TreeGrafter"/>
</dbReference>
<dbReference type="InterPro" id="IPR050155">
    <property type="entry name" value="HAD-like_hydrolase_sf"/>
</dbReference>
<dbReference type="EC" id="3.1.3.18" evidence="4"/>
<dbReference type="InterPro" id="IPR006439">
    <property type="entry name" value="HAD-SF_hydro_IA"/>
</dbReference>
<evidence type="ECO:0000256" key="1">
    <source>
        <dbReference type="ARBA" id="ARBA00000830"/>
    </source>
</evidence>
<dbReference type="SFLD" id="SFLDS00003">
    <property type="entry name" value="Haloacid_Dehalogenase"/>
    <property type="match status" value="1"/>
</dbReference>
<dbReference type="PANTHER" id="PTHR43434">
    <property type="entry name" value="PHOSPHOGLYCOLATE PHOSPHATASE"/>
    <property type="match status" value="1"/>
</dbReference>
<dbReference type="InterPro" id="IPR023198">
    <property type="entry name" value="PGP-like_dom2"/>
</dbReference>
<evidence type="ECO:0000256" key="4">
    <source>
        <dbReference type="ARBA" id="ARBA00013078"/>
    </source>
</evidence>
<keyword evidence="6" id="KW-1185">Reference proteome</keyword>
<reference evidence="6" key="1">
    <citation type="submission" date="2017-09" db="EMBL/GenBank/DDBJ databases">
        <authorList>
            <person name="Varghese N."/>
            <person name="Submissions S."/>
        </authorList>
    </citation>
    <scope>NUCLEOTIDE SEQUENCE [LARGE SCALE GENOMIC DNA]</scope>
    <source>
        <strain evidence="6">C7</strain>
    </source>
</reference>
<dbReference type="Gene3D" id="3.40.50.1000">
    <property type="entry name" value="HAD superfamily/HAD-like"/>
    <property type="match status" value="1"/>
</dbReference>
<dbReference type="InterPro" id="IPR041492">
    <property type="entry name" value="HAD_2"/>
</dbReference>
<comment type="catalytic activity">
    <reaction evidence="1">
        <text>2-phosphoglycolate + H2O = glycolate + phosphate</text>
        <dbReference type="Rhea" id="RHEA:14369"/>
        <dbReference type="ChEBI" id="CHEBI:15377"/>
        <dbReference type="ChEBI" id="CHEBI:29805"/>
        <dbReference type="ChEBI" id="CHEBI:43474"/>
        <dbReference type="ChEBI" id="CHEBI:58033"/>
        <dbReference type="EC" id="3.1.3.18"/>
    </reaction>
</comment>
<organism evidence="5 6">
    <name type="scientific">Pontivivens marinum</name>
    <dbReference type="NCBI Taxonomy" id="1690039"/>
    <lineage>
        <taxon>Bacteria</taxon>
        <taxon>Pseudomonadati</taxon>
        <taxon>Pseudomonadota</taxon>
        <taxon>Alphaproteobacteria</taxon>
        <taxon>Rhodobacterales</taxon>
        <taxon>Paracoccaceae</taxon>
        <taxon>Pontivivens</taxon>
    </lineage>
</organism>
<evidence type="ECO:0000256" key="2">
    <source>
        <dbReference type="ARBA" id="ARBA00004818"/>
    </source>
</evidence>
<dbReference type="Gene3D" id="1.10.150.240">
    <property type="entry name" value="Putative phosphatase, domain 2"/>
    <property type="match status" value="1"/>
</dbReference>
<dbReference type="Pfam" id="PF13419">
    <property type="entry name" value="HAD_2"/>
    <property type="match status" value="1"/>
</dbReference>
<dbReference type="GO" id="GO:0008967">
    <property type="term" value="F:phosphoglycolate phosphatase activity"/>
    <property type="evidence" value="ECO:0007669"/>
    <property type="project" value="UniProtKB-EC"/>
</dbReference>
<dbReference type="Proteomes" id="UP000220034">
    <property type="component" value="Unassembled WGS sequence"/>
</dbReference>
<proteinExistence type="inferred from homology"/>
<protein>
    <recommendedName>
        <fullName evidence="4">phosphoglycolate phosphatase</fullName>
        <ecNumber evidence="4">3.1.3.18</ecNumber>
    </recommendedName>
</protein>
<dbReference type="InterPro" id="IPR023214">
    <property type="entry name" value="HAD_sf"/>
</dbReference>
<gene>
    <name evidence="5" type="ORF">SAMN06273572_102148</name>
</gene>
<comment type="similarity">
    <text evidence="3">Belongs to the HAD-like hydrolase superfamily. CbbY/CbbZ/Gph/YieH family.</text>
</comment>
<dbReference type="AlphaFoldDB" id="A0A2C9CQD7"/>